<dbReference type="GO" id="GO:0005634">
    <property type="term" value="C:nucleus"/>
    <property type="evidence" value="ECO:0007669"/>
    <property type="project" value="UniProtKB-SubCell"/>
</dbReference>
<dbReference type="Proteomes" id="UP000092461">
    <property type="component" value="Unassembled WGS sequence"/>
</dbReference>
<sequence length="71" mass="7307">MLNERYAAAMTGAVVIGSSSGLSSSTELFRLSSSYPLSIAAIAAAHSKNSSIADLRLKAKKHAEALGIENA</sequence>
<dbReference type="EnsemblMetazoa" id="LLOJ005879-RA">
    <property type="protein sequence ID" value="LLOJ005879-PA"/>
    <property type="gene ID" value="LLOJ005879"/>
</dbReference>
<reference evidence="3" key="1">
    <citation type="submission" date="2020-05" db="UniProtKB">
        <authorList>
            <consortium name="EnsemblMetazoa"/>
        </authorList>
    </citation>
    <scope>IDENTIFICATION</scope>
    <source>
        <strain evidence="3">Jacobina</strain>
    </source>
</reference>
<dbReference type="VEuPathDB" id="VectorBase:LLOJ005879"/>
<dbReference type="Pfam" id="PF03826">
    <property type="entry name" value="OAR"/>
    <property type="match status" value="1"/>
</dbReference>
<evidence type="ECO:0000259" key="2">
    <source>
        <dbReference type="PROSITE" id="PS50803"/>
    </source>
</evidence>
<comment type="subcellular location">
    <subcellularLocation>
        <location evidence="1">Nucleus</location>
    </subcellularLocation>
</comment>
<proteinExistence type="predicted"/>
<evidence type="ECO:0000313" key="4">
    <source>
        <dbReference type="Proteomes" id="UP000092461"/>
    </source>
</evidence>
<protein>
    <recommendedName>
        <fullName evidence="2">OAR domain-containing protein</fullName>
    </recommendedName>
</protein>
<evidence type="ECO:0000313" key="3">
    <source>
        <dbReference type="EnsemblMetazoa" id="LLOJ005879-PA"/>
    </source>
</evidence>
<evidence type="ECO:0000256" key="1">
    <source>
        <dbReference type="ARBA" id="ARBA00004123"/>
    </source>
</evidence>
<organism evidence="3 4">
    <name type="scientific">Lutzomyia longipalpis</name>
    <name type="common">Sand fly</name>
    <dbReference type="NCBI Taxonomy" id="7200"/>
    <lineage>
        <taxon>Eukaryota</taxon>
        <taxon>Metazoa</taxon>
        <taxon>Ecdysozoa</taxon>
        <taxon>Arthropoda</taxon>
        <taxon>Hexapoda</taxon>
        <taxon>Insecta</taxon>
        <taxon>Pterygota</taxon>
        <taxon>Neoptera</taxon>
        <taxon>Endopterygota</taxon>
        <taxon>Diptera</taxon>
        <taxon>Nematocera</taxon>
        <taxon>Psychodoidea</taxon>
        <taxon>Psychodidae</taxon>
        <taxon>Lutzomyia</taxon>
        <taxon>Lutzomyia</taxon>
    </lineage>
</organism>
<dbReference type="EMBL" id="AJWK01018797">
    <property type="status" value="NOT_ANNOTATED_CDS"/>
    <property type="molecule type" value="Genomic_DNA"/>
</dbReference>
<dbReference type="PROSITE" id="PS50803">
    <property type="entry name" value="OAR"/>
    <property type="match status" value="1"/>
</dbReference>
<accession>A0A1B0CMJ1</accession>
<feature type="domain" description="OAR" evidence="2">
    <location>
        <begin position="50"/>
        <end position="63"/>
    </location>
</feature>
<name>A0A1B0CMJ1_LUTLO</name>
<dbReference type="InterPro" id="IPR003654">
    <property type="entry name" value="OAR_dom"/>
</dbReference>
<dbReference type="AlphaFoldDB" id="A0A1B0CMJ1"/>
<dbReference type="EMBL" id="AJWK01018796">
    <property type="status" value="NOT_ANNOTATED_CDS"/>
    <property type="molecule type" value="Genomic_DNA"/>
</dbReference>
<keyword evidence="4" id="KW-1185">Reference proteome</keyword>